<dbReference type="InterPro" id="IPR020846">
    <property type="entry name" value="MFS_dom"/>
</dbReference>
<keyword evidence="3" id="KW-1003">Cell membrane</keyword>
<dbReference type="PANTHER" id="PTHR43266:SF2">
    <property type="entry name" value="MAJOR FACILITATOR SUPERFAMILY (MFS) PROFILE DOMAIN-CONTAINING PROTEIN"/>
    <property type="match status" value="1"/>
</dbReference>
<reference evidence="9 10" key="1">
    <citation type="submission" date="2017-01" db="EMBL/GenBank/DDBJ databases">
        <title>First insights into the biology of 'candidatus Vampirococcus archaeovorus'.</title>
        <authorList>
            <person name="Kizina J."/>
            <person name="Jordan S."/>
            <person name="Stueber K."/>
            <person name="Reinhardt R."/>
            <person name="Harder J."/>
        </authorList>
    </citation>
    <scope>NUCLEOTIDE SEQUENCE [LARGE SCALE GENOMIC DNA]</scope>
    <source>
        <strain evidence="9 10">LiM</strain>
    </source>
</reference>
<dbReference type="InterPro" id="IPR011701">
    <property type="entry name" value="MFS"/>
</dbReference>
<dbReference type="Gene3D" id="1.20.1250.20">
    <property type="entry name" value="MFS general substrate transporter like domains"/>
    <property type="match status" value="1"/>
</dbReference>
<evidence type="ECO:0000256" key="7">
    <source>
        <dbReference type="SAM" id="Phobius"/>
    </source>
</evidence>
<keyword evidence="10" id="KW-1185">Reference proteome</keyword>
<feature type="transmembrane region" description="Helical" evidence="7">
    <location>
        <begin position="173"/>
        <end position="192"/>
    </location>
</feature>
<feature type="transmembrane region" description="Helical" evidence="7">
    <location>
        <begin position="143"/>
        <end position="167"/>
    </location>
</feature>
<feature type="transmembrane region" description="Helical" evidence="7">
    <location>
        <begin position="394"/>
        <end position="414"/>
    </location>
</feature>
<dbReference type="GO" id="GO:0005886">
    <property type="term" value="C:plasma membrane"/>
    <property type="evidence" value="ECO:0007669"/>
    <property type="project" value="UniProtKB-SubCell"/>
</dbReference>
<keyword evidence="5 7" id="KW-1133">Transmembrane helix</keyword>
<evidence type="ECO:0000256" key="4">
    <source>
        <dbReference type="ARBA" id="ARBA00022692"/>
    </source>
</evidence>
<keyword evidence="2" id="KW-0813">Transport</keyword>
<name>A0A410P5X0_VELA1</name>
<dbReference type="GO" id="GO:0022857">
    <property type="term" value="F:transmembrane transporter activity"/>
    <property type="evidence" value="ECO:0007669"/>
    <property type="project" value="InterPro"/>
</dbReference>
<comment type="subcellular location">
    <subcellularLocation>
        <location evidence="1">Cell membrane</location>
        <topology evidence="1">Multi-pass membrane protein</topology>
    </subcellularLocation>
</comment>
<dbReference type="RefSeq" id="WP_128700476.1">
    <property type="nucleotide sequence ID" value="NZ_CP019384.1"/>
</dbReference>
<evidence type="ECO:0000256" key="2">
    <source>
        <dbReference type="ARBA" id="ARBA00022448"/>
    </source>
</evidence>
<evidence type="ECO:0000313" key="9">
    <source>
        <dbReference type="EMBL" id="QAT17587.1"/>
    </source>
</evidence>
<dbReference type="CDD" id="cd06173">
    <property type="entry name" value="MFS_MefA_like"/>
    <property type="match status" value="1"/>
</dbReference>
<accession>A0A410P5X0</accession>
<feature type="domain" description="Major facilitator superfamily (MFS) profile" evidence="8">
    <location>
        <begin position="235"/>
        <end position="420"/>
    </location>
</feature>
<dbReference type="InterPro" id="IPR036259">
    <property type="entry name" value="MFS_trans_sf"/>
</dbReference>
<proteinExistence type="predicted"/>
<gene>
    <name evidence="9" type="ORF">BU251_07575</name>
</gene>
<feature type="transmembrane region" description="Helical" evidence="7">
    <location>
        <begin position="271"/>
        <end position="290"/>
    </location>
</feature>
<keyword evidence="4 7" id="KW-0812">Transmembrane</keyword>
<evidence type="ECO:0000256" key="3">
    <source>
        <dbReference type="ARBA" id="ARBA00022475"/>
    </source>
</evidence>
<dbReference type="Pfam" id="PF07690">
    <property type="entry name" value="MFS_1"/>
    <property type="match status" value="1"/>
</dbReference>
<keyword evidence="6 7" id="KW-0472">Membrane</keyword>
<feature type="transmembrane region" description="Helical" evidence="7">
    <location>
        <begin position="238"/>
        <end position="259"/>
    </location>
</feature>
<feature type="transmembrane region" description="Helical" evidence="7">
    <location>
        <begin position="302"/>
        <end position="321"/>
    </location>
</feature>
<dbReference type="SUPFAM" id="SSF103473">
    <property type="entry name" value="MFS general substrate transporter"/>
    <property type="match status" value="1"/>
</dbReference>
<dbReference type="PANTHER" id="PTHR43266">
    <property type="entry name" value="MACROLIDE-EFFLUX PROTEIN"/>
    <property type="match status" value="1"/>
</dbReference>
<dbReference type="EMBL" id="CP019384">
    <property type="protein sequence ID" value="QAT17587.1"/>
    <property type="molecule type" value="Genomic_DNA"/>
</dbReference>
<dbReference type="PROSITE" id="PS50850">
    <property type="entry name" value="MFS"/>
    <property type="match status" value="1"/>
</dbReference>
<feature type="transmembrane region" description="Helical" evidence="7">
    <location>
        <begin position="327"/>
        <end position="351"/>
    </location>
</feature>
<protein>
    <recommendedName>
        <fullName evidence="8">Major facilitator superfamily (MFS) profile domain-containing protein</fullName>
    </recommendedName>
</protein>
<feature type="transmembrane region" description="Helical" evidence="7">
    <location>
        <begin position="104"/>
        <end position="122"/>
    </location>
</feature>
<dbReference type="OrthoDB" id="9775268at2"/>
<evidence type="ECO:0000259" key="8">
    <source>
        <dbReference type="PROSITE" id="PS50850"/>
    </source>
</evidence>
<dbReference type="KEGG" id="vai:BU251_07575"/>
<feature type="transmembrane region" description="Helical" evidence="7">
    <location>
        <begin position="52"/>
        <end position="71"/>
    </location>
</feature>
<evidence type="ECO:0000256" key="5">
    <source>
        <dbReference type="ARBA" id="ARBA00022989"/>
    </source>
</evidence>
<sequence length="420" mass="45658">MARFRNILRNRNFSLLWLAQIISQFGDRLDQMALIALVHRYAPGSTTQMAKIMAFTIVPVFLIGPVAGVYVDRWDRRRTMVVCDILRGILVLLIPLWLMRLSSLWPIYIVVFIVFSLARFYVPAKMSIIPDLVKADDLLLANSLVNTTGMVAAMFGFGLGGILVGMVGAQGGFTIDGASFLISGIMIFFLSTKLIRQAKKEKLIEVGKDIADVIRKSALEEMKDAVNFLKKDPRISSCFGILFFLWAALGAVYVVAIVFVQEAFASVTKELGLLVVALGLGLFVGSLGYGRLGQKTSGMRTIFACILAAGVILSGFVVAVIRLPHLLLAMGLAFVLGLAVSPIMTVTNTMVHQLTDNSMRGKVFSSLEVIMHLGFLASMMIAAPLADRIGSVKILLGVSAFLVIAGIGGLLKFYGQDRRA</sequence>
<evidence type="ECO:0000256" key="1">
    <source>
        <dbReference type="ARBA" id="ARBA00004651"/>
    </source>
</evidence>
<dbReference type="Proteomes" id="UP000287243">
    <property type="component" value="Chromosome"/>
</dbReference>
<evidence type="ECO:0000256" key="6">
    <source>
        <dbReference type="ARBA" id="ARBA00023136"/>
    </source>
</evidence>
<evidence type="ECO:0000313" key="10">
    <source>
        <dbReference type="Proteomes" id="UP000287243"/>
    </source>
</evidence>
<dbReference type="AlphaFoldDB" id="A0A410P5X0"/>
<organism evidence="9 10">
    <name type="scientific">Velamenicoccus archaeovorus</name>
    <dbReference type="NCBI Taxonomy" id="1930593"/>
    <lineage>
        <taxon>Bacteria</taxon>
        <taxon>Pseudomonadati</taxon>
        <taxon>Candidatus Omnitrophota</taxon>
        <taxon>Candidatus Velamenicoccus</taxon>
    </lineage>
</organism>
<feature type="transmembrane region" description="Helical" evidence="7">
    <location>
        <begin position="363"/>
        <end position="382"/>
    </location>
</feature>